<dbReference type="InterPro" id="IPR000873">
    <property type="entry name" value="AMP-dep_synth/lig_dom"/>
</dbReference>
<dbReference type="PROSITE" id="PS00455">
    <property type="entry name" value="AMP_BINDING"/>
    <property type="match status" value="1"/>
</dbReference>
<dbReference type="Gene3D" id="3.40.50.12780">
    <property type="entry name" value="N-terminal domain of ligase-like"/>
    <property type="match status" value="1"/>
</dbReference>
<evidence type="ECO:0000256" key="3">
    <source>
        <dbReference type="ARBA" id="ARBA00022553"/>
    </source>
</evidence>
<evidence type="ECO:0000313" key="7">
    <source>
        <dbReference type="Proteomes" id="UP000617355"/>
    </source>
</evidence>
<evidence type="ECO:0000256" key="2">
    <source>
        <dbReference type="ARBA" id="ARBA00022450"/>
    </source>
</evidence>
<keyword evidence="4" id="KW-0436">Ligase</keyword>
<reference evidence="7" key="1">
    <citation type="journal article" date="2019" name="Int. J. Syst. Evol. Microbiol.">
        <title>The Global Catalogue of Microorganisms (GCM) 10K type strain sequencing project: providing services to taxonomists for standard genome sequencing and annotation.</title>
        <authorList>
            <consortium name="The Broad Institute Genomics Platform"/>
            <consortium name="The Broad Institute Genome Sequencing Center for Infectious Disease"/>
            <person name="Wu L."/>
            <person name="Ma J."/>
        </authorList>
    </citation>
    <scope>NUCLEOTIDE SEQUENCE [LARGE SCALE GENOMIC DNA]</scope>
    <source>
        <strain evidence="7">CGMCC 1.12922</strain>
    </source>
</reference>
<dbReference type="Pfam" id="PF00550">
    <property type="entry name" value="PP-binding"/>
    <property type="match status" value="1"/>
</dbReference>
<dbReference type="InterPro" id="IPR020806">
    <property type="entry name" value="PKS_PP-bd"/>
</dbReference>
<keyword evidence="2" id="KW-0596">Phosphopantetheine</keyword>
<comment type="similarity">
    <text evidence="1">Belongs to the ATP-dependent AMP-binding enzyme family.</text>
</comment>
<dbReference type="InterPro" id="IPR025110">
    <property type="entry name" value="AMP-bd_C"/>
</dbReference>
<dbReference type="SUPFAM" id="SSF56801">
    <property type="entry name" value="Acetyl-CoA synthetase-like"/>
    <property type="match status" value="1"/>
</dbReference>
<dbReference type="InterPro" id="IPR020845">
    <property type="entry name" value="AMP-binding_CS"/>
</dbReference>
<comment type="caution">
    <text evidence="6">The sequence shown here is derived from an EMBL/GenBank/DDBJ whole genome shotgun (WGS) entry which is preliminary data.</text>
</comment>
<evidence type="ECO:0000256" key="1">
    <source>
        <dbReference type="ARBA" id="ARBA00006432"/>
    </source>
</evidence>
<evidence type="ECO:0000259" key="5">
    <source>
        <dbReference type="PROSITE" id="PS50075"/>
    </source>
</evidence>
<dbReference type="SMART" id="SM00823">
    <property type="entry name" value="PKS_PP"/>
    <property type="match status" value="1"/>
</dbReference>
<dbReference type="Proteomes" id="UP000617355">
    <property type="component" value="Unassembled WGS sequence"/>
</dbReference>
<evidence type="ECO:0000313" key="6">
    <source>
        <dbReference type="EMBL" id="GGD29887.1"/>
    </source>
</evidence>
<dbReference type="PANTHER" id="PTHR43201:SF5">
    <property type="entry name" value="MEDIUM-CHAIN ACYL-COA LIGASE ACSF2, MITOCHONDRIAL"/>
    <property type="match status" value="1"/>
</dbReference>
<protein>
    <recommendedName>
        <fullName evidence="5">Carrier domain-containing protein</fullName>
    </recommendedName>
</protein>
<dbReference type="Gene3D" id="1.10.1200.10">
    <property type="entry name" value="ACP-like"/>
    <property type="match status" value="1"/>
</dbReference>
<dbReference type="InterPro" id="IPR009081">
    <property type="entry name" value="PP-bd_ACP"/>
</dbReference>
<dbReference type="Gene3D" id="3.30.300.30">
    <property type="match status" value="1"/>
</dbReference>
<feature type="domain" description="Carrier" evidence="5">
    <location>
        <begin position="512"/>
        <end position="587"/>
    </location>
</feature>
<keyword evidence="7" id="KW-1185">Reference proteome</keyword>
<accession>A0ABQ1QJE8</accession>
<dbReference type="PROSITE" id="PS50075">
    <property type="entry name" value="CARRIER"/>
    <property type="match status" value="1"/>
</dbReference>
<sequence>MVAQDGLSHALRGLKQRYGANIALSDGSAGPEVTFADLVDAAASMQHDLSRTGVPSGGLIAYRSASAFLCARLALSLAPHYPAAPIPANAKPAEVRKLIALLRPAALVLTEDDKEIAGLAGELGIAVLVARPDGADRFILSAVSAPVPHGTPARCLDGAGVVLTTSGTTGAPKLVALDEHRLLLSARNIGRSIALDEADTAVEIMPLHHIHGVVAGLLAPLLAGAKNIIQPSPDPGAFLKTAAAAGARWYTAVPTMHRAILDEARRQPDRAAQCRFRFARSASSALPREVRHGIERVFGCPLVEAYGMTETTNLICTQSPEPAGHSGNVGLPCGVDLEVRGADGAALGAGRQGEIWVKGPSVIDGYLDNPQANAETFDGAWMRTGDIGLVNPDGTVTIVARAKEIVKRGGAQIAPTEIEDVLLDQPGVVDAIAFGVTHPTLGQDLAAAVVIDPASDNNPRLLRAALLDVLSDHKVPSRIVAVEEIPKGPTGKPRRLDMEHLLAGELTPKPTAPQSLSEEVLTALFAEALRWDDVGPDHDFFLSGGDSLSGTSMVLEMNTLLGLGLSPEVLFRYSTPGELAAYIDTLDDGRAKRIIESLHGTETAPTDGHG</sequence>
<dbReference type="Pfam" id="PF13193">
    <property type="entry name" value="AMP-binding_C"/>
    <property type="match status" value="1"/>
</dbReference>
<proteinExistence type="inferred from homology"/>
<dbReference type="InterPro" id="IPR042099">
    <property type="entry name" value="ANL_N_sf"/>
</dbReference>
<dbReference type="SUPFAM" id="SSF47336">
    <property type="entry name" value="ACP-like"/>
    <property type="match status" value="1"/>
</dbReference>
<dbReference type="RefSeq" id="WP_188526781.1">
    <property type="nucleotide sequence ID" value="NZ_BMGI01000002.1"/>
</dbReference>
<dbReference type="Pfam" id="PF00501">
    <property type="entry name" value="AMP-binding"/>
    <property type="match status" value="1"/>
</dbReference>
<dbReference type="InterPro" id="IPR036736">
    <property type="entry name" value="ACP-like_sf"/>
</dbReference>
<gene>
    <name evidence="6" type="ORF">GCM10011358_12400</name>
</gene>
<dbReference type="PANTHER" id="PTHR43201">
    <property type="entry name" value="ACYL-COA SYNTHETASE"/>
    <property type="match status" value="1"/>
</dbReference>
<evidence type="ECO:0000256" key="4">
    <source>
        <dbReference type="ARBA" id="ARBA00022598"/>
    </source>
</evidence>
<name>A0ABQ1QJE8_9RHOB</name>
<dbReference type="EMBL" id="BMGI01000002">
    <property type="protein sequence ID" value="GGD29887.1"/>
    <property type="molecule type" value="Genomic_DNA"/>
</dbReference>
<keyword evidence="3" id="KW-0597">Phosphoprotein</keyword>
<organism evidence="6 7">
    <name type="scientific">Sinisalibacter lacisalsi</name>
    <dbReference type="NCBI Taxonomy" id="1526570"/>
    <lineage>
        <taxon>Bacteria</taxon>
        <taxon>Pseudomonadati</taxon>
        <taxon>Pseudomonadota</taxon>
        <taxon>Alphaproteobacteria</taxon>
        <taxon>Rhodobacterales</taxon>
        <taxon>Roseobacteraceae</taxon>
        <taxon>Sinisalibacter</taxon>
    </lineage>
</organism>
<dbReference type="InterPro" id="IPR045851">
    <property type="entry name" value="AMP-bd_C_sf"/>
</dbReference>